<dbReference type="OrthoDB" id="9797252at2"/>
<evidence type="ECO:0000313" key="2">
    <source>
        <dbReference type="EMBL" id="AFL75705.1"/>
    </source>
</evidence>
<gene>
    <name evidence="2" type="ordered locus">Thivi_3865</name>
</gene>
<dbReference type="Pfam" id="PF08241">
    <property type="entry name" value="Methyltransf_11"/>
    <property type="match status" value="1"/>
</dbReference>
<reference evidence="2 3" key="1">
    <citation type="submission" date="2012-06" db="EMBL/GenBank/DDBJ databases">
        <title>Complete sequence of Thiocystis violascens DSM 198.</title>
        <authorList>
            <consortium name="US DOE Joint Genome Institute"/>
            <person name="Lucas S."/>
            <person name="Han J."/>
            <person name="Lapidus A."/>
            <person name="Cheng J.-F."/>
            <person name="Goodwin L."/>
            <person name="Pitluck S."/>
            <person name="Peters L."/>
            <person name="Ovchinnikova G."/>
            <person name="Teshima H."/>
            <person name="Detter J.C."/>
            <person name="Han C."/>
            <person name="Tapia R."/>
            <person name="Land M."/>
            <person name="Hauser L."/>
            <person name="Kyrpides N."/>
            <person name="Ivanova N."/>
            <person name="Pagani I."/>
            <person name="Vogl K."/>
            <person name="Liu Z."/>
            <person name="Frigaard N.-U."/>
            <person name="Bryant D."/>
            <person name="Woyke T."/>
        </authorList>
    </citation>
    <scope>NUCLEOTIDE SEQUENCE [LARGE SCALE GENOMIC DNA]</scope>
    <source>
        <strain evidence="3">ATCC 17096 / DSM 198 / 6111</strain>
    </source>
</reference>
<keyword evidence="2" id="KW-0830">Ubiquinone</keyword>
<keyword evidence="2" id="KW-0489">Methyltransferase</keyword>
<dbReference type="eggNOG" id="COG2226">
    <property type="taxonomic scope" value="Bacteria"/>
</dbReference>
<dbReference type="Proteomes" id="UP000006062">
    <property type="component" value="Chromosome"/>
</dbReference>
<protein>
    <submittedName>
        <fullName evidence="2">Methylase involved in ubiquinone/menaquinone biosynthesis</fullName>
    </submittedName>
</protein>
<dbReference type="EMBL" id="CP003154">
    <property type="protein sequence ID" value="AFL75705.1"/>
    <property type="molecule type" value="Genomic_DNA"/>
</dbReference>
<dbReference type="InterPro" id="IPR029063">
    <property type="entry name" value="SAM-dependent_MTases_sf"/>
</dbReference>
<dbReference type="HOGENOM" id="CLU_049344_5_1_6"/>
<keyword evidence="2" id="KW-0808">Transferase</keyword>
<feature type="domain" description="Methyltransferase type 11" evidence="1">
    <location>
        <begin position="42"/>
        <end position="129"/>
    </location>
</feature>
<dbReference type="SUPFAM" id="SSF53335">
    <property type="entry name" value="S-adenosyl-L-methionine-dependent methyltransferases"/>
    <property type="match status" value="1"/>
</dbReference>
<dbReference type="STRING" id="765911.Thivi_3865"/>
<dbReference type="AlphaFoldDB" id="I3YFD7"/>
<dbReference type="GO" id="GO:0032259">
    <property type="term" value="P:methylation"/>
    <property type="evidence" value="ECO:0007669"/>
    <property type="project" value="UniProtKB-KW"/>
</dbReference>
<evidence type="ECO:0000313" key="3">
    <source>
        <dbReference type="Proteomes" id="UP000006062"/>
    </source>
</evidence>
<keyword evidence="3" id="KW-1185">Reference proteome</keyword>
<proteinExistence type="predicted"/>
<dbReference type="CDD" id="cd02440">
    <property type="entry name" value="AdoMet_MTases"/>
    <property type="match status" value="1"/>
</dbReference>
<sequence>MPQFQDHFAPVAATYASARPSYPPLLFAWLAKTCSARDLVWDCATGNGQAAVALGDWFTRVIATDASSEQLVHAQPHDRVIYRRTSAEDSGLRDASVDLITVAQALHWFDLPRFHREVRRVLKPNGLFAAWSYGRLRIDDPAVDRFFQSFYSETLSAYWPAERHHVETGYRDLAFPLRLQPVPTFTMTDGWTCGQVFGYVRSWSATAKLCEARGEVAMDSFIARLLQIWGDPERTCVVTWPLTILVGHPLDDSI</sequence>
<organism evidence="2 3">
    <name type="scientific">Thiocystis violascens (strain ATCC 17096 / DSM 198 / 6111)</name>
    <name type="common">Chromatium violascens</name>
    <dbReference type="NCBI Taxonomy" id="765911"/>
    <lineage>
        <taxon>Bacteria</taxon>
        <taxon>Pseudomonadati</taxon>
        <taxon>Pseudomonadota</taxon>
        <taxon>Gammaproteobacteria</taxon>
        <taxon>Chromatiales</taxon>
        <taxon>Chromatiaceae</taxon>
        <taxon>Thiocystis</taxon>
    </lineage>
</organism>
<evidence type="ECO:0000259" key="1">
    <source>
        <dbReference type="Pfam" id="PF08241"/>
    </source>
</evidence>
<dbReference type="Gene3D" id="3.40.50.150">
    <property type="entry name" value="Vaccinia Virus protein VP39"/>
    <property type="match status" value="1"/>
</dbReference>
<dbReference type="PANTHER" id="PTHR45180:SF1">
    <property type="entry name" value="OS01G0307686 PROTEIN"/>
    <property type="match status" value="1"/>
</dbReference>
<dbReference type="RefSeq" id="WP_014780094.1">
    <property type="nucleotide sequence ID" value="NC_018012.1"/>
</dbReference>
<dbReference type="KEGG" id="tvi:Thivi_3865"/>
<dbReference type="InterPro" id="IPR013216">
    <property type="entry name" value="Methyltransf_11"/>
</dbReference>
<dbReference type="GO" id="GO:0008757">
    <property type="term" value="F:S-adenosylmethionine-dependent methyltransferase activity"/>
    <property type="evidence" value="ECO:0007669"/>
    <property type="project" value="InterPro"/>
</dbReference>
<accession>I3YFD7</accession>
<name>I3YFD7_THIV6</name>
<dbReference type="PANTHER" id="PTHR45180">
    <property type="entry name" value="OS01G0307686 PROTEIN"/>
    <property type="match status" value="1"/>
</dbReference>